<reference evidence="2 3" key="1">
    <citation type="journal article" date="2016" name="Nat. Commun.">
        <title>Thousands of microbial genomes shed light on interconnected biogeochemical processes in an aquifer system.</title>
        <authorList>
            <person name="Anantharaman K."/>
            <person name="Brown C.T."/>
            <person name="Hug L.A."/>
            <person name="Sharon I."/>
            <person name="Castelle C.J."/>
            <person name="Probst A.J."/>
            <person name="Thomas B.C."/>
            <person name="Singh A."/>
            <person name="Wilkins M.J."/>
            <person name="Karaoz U."/>
            <person name="Brodie E.L."/>
            <person name="Williams K.H."/>
            <person name="Hubbard S.S."/>
            <person name="Banfield J.F."/>
        </authorList>
    </citation>
    <scope>NUCLEOTIDE SEQUENCE [LARGE SCALE GENOMIC DNA]</scope>
</reference>
<protein>
    <recommendedName>
        <fullName evidence="4">Cation tolerance protein CutA</fullName>
    </recommendedName>
</protein>
<evidence type="ECO:0000313" key="3">
    <source>
        <dbReference type="Proteomes" id="UP000177629"/>
    </source>
</evidence>
<dbReference type="InterPro" id="IPR011322">
    <property type="entry name" value="N-reg_PII-like_a/b"/>
</dbReference>
<organism evidence="2 3">
    <name type="scientific">Candidatus Terrybacteria bacterium RIFCSPHIGHO2_01_FULL_48_17</name>
    <dbReference type="NCBI Taxonomy" id="1802362"/>
    <lineage>
        <taxon>Bacteria</taxon>
        <taxon>Candidatus Terryibacteriota</taxon>
    </lineage>
</organism>
<dbReference type="AlphaFoldDB" id="A0A1G2PK29"/>
<dbReference type="EMBL" id="MHSS01000008">
    <property type="protein sequence ID" value="OHA48119.1"/>
    <property type="molecule type" value="Genomic_DNA"/>
</dbReference>
<dbReference type="GO" id="GO:0010038">
    <property type="term" value="P:response to metal ion"/>
    <property type="evidence" value="ECO:0007669"/>
    <property type="project" value="InterPro"/>
</dbReference>
<sequence>MAKIVWVLVNCNNKKEAQYIGMAALKARMCSCFDIMPRLQASYFWPPRKNKIEHTKGVMLILETVKNNVSLLRNLIKKVHSDTLPFLGVLEIDVEQSYATWVRNEIRS</sequence>
<proteinExistence type="inferred from homology"/>
<dbReference type="PANTHER" id="PTHR23419">
    <property type="entry name" value="DIVALENT CATION TOLERANCE CUTA-RELATED"/>
    <property type="match status" value="1"/>
</dbReference>
<evidence type="ECO:0000313" key="2">
    <source>
        <dbReference type="EMBL" id="OHA48119.1"/>
    </source>
</evidence>
<dbReference type="PANTHER" id="PTHR23419:SF8">
    <property type="entry name" value="FI09726P"/>
    <property type="match status" value="1"/>
</dbReference>
<dbReference type="Pfam" id="PF03091">
    <property type="entry name" value="CutA1"/>
    <property type="match status" value="1"/>
</dbReference>
<dbReference type="InterPro" id="IPR004323">
    <property type="entry name" value="Ion_tolerance_CutA"/>
</dbReference>
<evidence type="ECO:0000256" key="1">
    <source>
        <dbReference type="ARBA" id="ARBA00010169"/>
    </source>
</evidence>
<dbReference type="STRING" id="1802362.A2806_00575"/>
<gene>
    <name evidence="2" type="ORF">A2806_00575</name>
</gene>
<comment type="caution">
    <text evidence="2">The sequence shown here is derived from an EMBL/GenBank/DDBJ whole genome shotgun (WGS) entry which is preliminary data.</text>
</comment>
<dbReference type="Gene3D" id="3.30.70.120">
    <property type="match status" value="1"/>
</dbReference>
<dbReference type="InterPro" id="IPR015867">
    <property type="entry name" value="N-reg_PII/ATP_PRibTrfase_C"/>
</dbReference>
<dbReference type="Proteomes" id="UP000177629">
    <property type="component" value="Unassembled WGS sequence"/>
</dbReference>
<evidence type="ECO:0008006" key="4">
    <source>
        <dbReference type="Google" id="ProtNLM"/>
    </source>
</evidence>
<name>A0A1G2PK29_9BACT</name>
<dbReference type="GO" id="GO:0005507">
    <property type="term" value="F:copper ion binding"/>
    <property type="evidence" value="ECO:0007669"/>
    <property type="project" value="TreeGrafter"/>
</dbReference>
<dbReference type="SUPFAM" id="SSF54913">
    <property type="entry name" value="GlnB-like"/>
    <property type="match status" value="1"/>
</dbReference>
<accession>A0A1G2PK29</accession>
<comment type="similarity">
    <text evidence="1">Belongs to the CutA family.</text>
</comment>